<accession>A0A498LBL8</accession>
<name>A0A498LBL8_LABRO</name>
<evidence type="ECO:0000313" key="1">
    <source>
        <dbReference type="EMBL" id="RXN05578.1"/>
    </source>
</evidence>
<dbReference type="Proteomes" id="UP000290572">
    <property type="component" value="Unassembled WGS sequence"/>
</dbReference>
<proteinExistence type="predicted"/>
<sequence length="86" mass="10047">MLIFREQDDLAVTRSSVTRVVEVRHKRPPEPRGHVIVDQRHQRTKSDAQMKDSSISFLKLVPQMTKRDPLTALRRARGRNERIMGD</sequence>
<dbReference type="EMBL" id="QBIY01013398">
    <property type="protein sequence ID" value="RXN05578.1"/>
    <property type="molecule type" value="Genomic_DNA"/>
</dbReference>
<reference evidence="1 2" key="1">
    <citation type="submission" date="2018-03" db="EMBL/GenBank/DDBJ databases">
        <title>Draft genome sequence of Rohu Carp (Labeo rohita).</title>
        <authorList>
            <person name="Das P."/>
            <person name="Kushwaha B."/>
            <person name="Joshi C.G."/>
            <person name="Kumar D."/>
            <person name="Nagpure N.S."/>
            <person name="Sahoo L."/>
            <person name="Das S.P."/>
            <person name="Bit A."/>
            <person name="Patnaik S."/>
            <person name="Meher P.K."/>
            <person name="Jayasankar P."/>
            <person name="Koringa P.G."/>
            <person name="Patel N.V."/>
            <person name="Hinsu A.T."/>
            <person name="Kumar R."/>
            <person name="Pandey M."/>
            <person name="Agarwal S."/>
            <person name="Srivastava S."/>
            <person name="Singh M."/>
            <person name="Iquebal M.A."/>
            <person name="Jaiswal S."/>
            <person name="Angadi U.B."/>
            <person name="Kumar N."/>
            <person name="Raza M."/>
            <person name="Shah T.M."/>
            <person name="Rai A."/>
            <person name="Jena J.K."/>
        </authorList>
    </citation>
    <scope>NUCLEOTIDE SEQUENCE [LARGE SCALE GENOMIC DNA]</scope>
    <source>
        <strain evidence="1">DASCIFA01</strain>
        <tissue evidence="1">Testis</tissue>
    </source>
</reference>
<keyword evidence="2" id="KW-1185">Reference proteome</keyword>
<organism evidence="1 2">
    <name type="scientific">Labeo rohita</name>
    <name type="common">Indian major carp</name>
    <name type="synonym">Cyprinus rohita</name>
    <dbReference type="NCBI Taxonomy" id="84645"/>
    <lineage>
        <taxon>Eukaryota</taxon>
        <taxon>Metazoa</taxon>
        <taxon>Chordata</taxon>
        <taxon>Craniata</taxon>
        <taxon>Vertebrata</taxon>
        <taxon>Euteleostomi</taxon>
        <taxon>Actinopterygii</taxon>
        <taxon>Neopterygii</taxon>
        <taxon>Teleostei</taxon>
        <taxon>Ostariophysi</taxon>
        <taxon>Cypriniformes</taxon>
        <taxon>Cyprinidae</taxon>
        <taxon>Labeoninae</taxon>
        <taxon>Labeonini</taxon>
        <taxon>Labeo</taxon>
    </lineage>
</organism>
<comment type="caution">
    <text evidence="1">The sequence shown here is derived from an EMBL/GenBank/DDBJ whole genome shotgun (WGS) entry which is preliminary data.</text>
</comment>
<gene>
    <name evidence="1" type="ORF">ROHU_033321</name>
</gene>
<protein>
    <submittedName>
        <fullName evidence="1">Uncharacterized protein</fullName>
    </submittedName>
</protein>
<dbReference type="AlphaFoldDB" id="A0A498LBL8"/>
<evidence type="ECO:0000313" key="2">
    <source>
        <dbReference type="Proteomes" id="UP000290572"/>
    </source>
</evidence>